<name>A0A6J5XI39_PRUAR</name>
<reference evidence="3" key="1">
    <citation type="journal article" date="2020" name="Genome Biol.">
        <title>Gamete binning: chromosome-level and haplotype-resolved genome assembly enabled by high-throughput single-cell sequencing of gamete genomes.</title>
        <authorList>
            <person name="Campoy J.A."/>
            <person name="Sun H."/>
            <person name="Goel M."/>
            <person name="Jiao W.-B."/>
            <person name="Folz-Donahue K."/>
            <person name="Wang N."/>
            <person name="Rubio M."/>
            <person name="Liu C."/>
            <person name="Kukat C."/>
            <person name="Ruiz D."/>
            <person name="Huettel B."/>
            <person name="Schneeberger K."/>
        </authorList>
    </citation>
    <scope>NUCLEOTIDE SEQUENCE [LARGE SCALE GENOMIC DNA]</scope>
    <source>
        <strain evidence="3">cv. Rojo Pasion</strain>
    </source>
</reference>
<protein>
    <submittedName>
        <fullName evidence="2">Uncharacterized protein</fullName>
    </submittedName>
</protein>
<feature type="signal peptide" evidence="1">
    <location>
        <begin position="1"/>
        <end position="22"/>
    </location>
</feature>
<dbReference type="Proteomes" id="UP000507245">
    <property type="component" value="Unassembled WGS sequence"/>
</dbReference>
<gene>
    <name evidence="2" type="ORF">ORAREDHAP_LOCUS36532</name>
</gene>
<dbReference type="AlphaFoldDB" id="A0A6J5XI39"/>
<keyword evidence="3" id="KW-1185">Reference proteome</keyword>
<dbReference type="EMBL" id="CAEKKB010000006">
    <property type="protein sequence ID" value="CAB4313470.1"/>
    <property type="molecule type" value="Genomic_DNA"/>
</dbReference>
<keyword evidence="1" id="KW-0732">Signal</keyword>
<accession>A0A6J5XI39</accession>
<sequence length="278" mass="30573">MPWPPPLWYPLFPPVWSRIVLAALPPVLVSPPSGAPPMTQALSFPCALVLPLLALATVRAISDRPLPLSSVRSSDRVSFPFSFFSADSHGVSYAPGVLGASVLTMLTPCFPDRGLLPTRTSLPVFLTRCSFTRRLGALQPDSPTRLPYHPPHRPQPLPFALRFLDESRALPHVASFHGMLPRLRPFPAPLYVPCVGPRVPPVTASYTEFFVPVHTDTPPAIHAGNIRGRRYTTHDKNDEGARCVRFPPDTCKSPMGLHWLAIVTRRGSSLLTIMFPES</sequence>
<evidence type="ECO:0000256" key="1">
    <source>
        <dbReference type="SAM" id="SignalP"/>
    </source>
</evidence>
<proteinExistence type="predicted"/>
<feature type="chain" id="PRO_5026809122" evidence="1">
    <location>
        <begin position="23"/>
        <end position="278"/>
    </location>
</feature>
<organism evidence="2 3">
    <name type="scientific">Prunus armeniaca</name>
    <name type="common">Apricot</name>
    <name type="synonym">Armeniaca vulgaris</name>
    <dbReference type="NCBI Taxonomy" id="36596"/>
    <lineage>
        <taxon>Eukaryota</taxon>
        <taxon>Viridiplantae</taxon>
        <taxon>Streptophyta</taxon>
        <taxon>Embryophyta</taxon>
        <taxon>Tracheophyta</taxon>
        <taxon>Spermatophyta</taxon>
        <taxon>Magnoliopsida</taxon>
        <taxon>eudicotyledons</taxon>
        <taxon>Gunneridae</taxon>
        <taxon>Pentapetalae</taxon>
        <taxon>rosids</taxon>
        <taxon>fabids</taxon>
        <taxon>Rosales</taxon>
        <taxon>Rosaceae</taxon>
        <taxon>Amygdaloideae</taxon>
        <taxon>Amygdaleae</taxon>
        <taxon>Prunus</taxon>
    </lineage>
</organism>
<evidence type="ECO:0000313" key="3">
    <source>
        <dbReference type="Proteomes" id="UP000507245"/>
    </source>
</evidence>
<evidence type="ECO:0000313" key="2">
    <source>
        <dbReference type="EMBL" id="CAB4313470.1"/>
    </source>
</evidence>